<dbReference type="KEGG" id="fcy:FRACYDRAFT_260357"/>
<feature type="compositionally biased region" description="Low complexity" evidence="1">
    <location>
        <begin position="836"/>
        <end position="848"/>
    </location>
</feature>
<feature type="compositionally biased region" description="Polar residues" evidence="1">
    <location>
        <begin position="786"/>
        <end position="802"/>
    </location>
</feature>
<feature type="region of interest" description="Disordered" evidence="1">
    <location>
        <begin position="231"/>
        <end position="256"/>
    </location>
</feature>
<organism evidence="3 4">
    <name type="scientific">Fragilariopsis cylindrus CCMP1102</name>
    <dbReference type="NCBI Taxonomy" id="635003"/>
    <lineage>
        <taxon>Eukaryota</taxon>
        <taxon>Sar</taxon>
        <taxon>Stramenopiles</taxon>
        <taxon>Ochrophyta</taxon>
        <taxon>Bacillariophyta</taxon>
        <taxon>Bacillariophyceae</taxon>
        <taxon>Bacillariophycidae</taxon>
        <taxon>Bacillariales</taxon>
        <taxon>Bacillariaceae</taxon>
        <taxon>Fragilariopsis</taxon>
    </lineage>
</organism>
<dbReference type="InterPro" id="IPR008757">
    <property type="entry name" value="Peptidase_M6-like_domain"/>
</dbReference>
<dbReference type="OrthoDB" id="9986966at2759"/>
<feature type="compositionally biased region" description="Acidic residues" evidence="1">
    <location>
        <begin position="168"/>
        <end position="183"/>
    </location>
</feature>
<dbReference type="GO" id="GO:0006508">
    <property type="term" value="P:proteolysis"/>
    <property type="evidence" value="ECO:0007669"/>
    <property type="project" value="InterPro"/>
</dbReference>
<evidence type="ECO:0000256" key="1">
    <source>
        <dbReference type="SAM" id="MobiDB-lite"/>
    </source>
</evidence>
<dbReference type="AlphaFoldDB" id="A0A1E7FJP1"/>
<evidence type="ECO:0000313" key="3">
    <source>
        <dbReference type="EMBL" id="OEU18367.1"/>
    </source>
</evidence>
<accession>A0A1E7FJP1</accession>
<evidence type="ECO:0000313" key="4">
    <source>
        <dbReference type="Proteomes" id="UP000095751"/>
    </source>
</evidence>
<feature type="compositionally biased region" description="Basic residues" evidence="1">
    <location>
        <begin position="137"/>
        <end position="146"/>
    </location>
</feature>
<reference evidence="3 4" key="1">
    <citation type="submission" date="2016-09" db="EMBL/GenBank/DDBJ databases">
        <title>Extensive genetic diversity and differential bi-allelic expression allows diatom success in the polar Southern Ocean.</title>
        <authorList>
            <consortium name="DOE Joint Genome Institute"/>
            <person name="Mock T."/>
            <person name="Otillar R.P."/>
            <person name="Strauss J."/>
            <person name="Dupont C."/>
            <person name="Frickenhaus S."/>
            <person name="Maumus F."/>
            <person name="Mcmullan M."/>
            <person name="Sanges R."/>
            <person name="Schmutz J."/>
            <person name="Toseland A."/>
            <person name="Valas R."/>
            <person name="Veluchamy A."/>
            <person name="Ward B.J."/>
            <person name="Allen A."/>
            <person name="Barry K."/>
            <person name="Falciatore A."/>
            <person name="Ferrante M."/>
            <person name="Fortunato A.E."/>
            <person name="Gloeckner G."/>
            <person name="Gruber A."/>
            <person name="Hipkin R."/>
            <person name="Janech M."/>
            <person name="Kroth P."/>
            <person name="Leese F."/>
            <person name="Lindquist E."/>
            <person name="Lyon B.R."/>
            <person name="Martin J."/>
            <person name="Mayer C."/>
            <person name="Parker M."/>
            <person name="Quesneville H."/>
            <person name="Raymond J."/>
            <person name="Uhlig C."/>
            <person name="Valentin K.U."/>
            <person name="Worden A.Z."/>
            <person name="Armbrust E.V."/>
            <person name="Bowler C."/>
            <person name="Green B."/>
            <person name="Moulton V."/>
            <person name="Van Oosterhout C."/>
            <person name="Grigoriev I."/>
        </authorList>
    </citation>
    <scope>NUCLEOTIDE SEQUENCE [LARGE SCALE GENOMIC DNA]</scope>
    <source>
        <strain evidence="3 4">CCMP1102</strain>
    </source>
</reference>
<feature type="compositionally biased region" description="Low complexity" evidence="1">
    <location>
        <begin position="764"/>
        <end position="785"/>
    </location>
</feature>
<dbReference type="Proteomes" id="UP000095751">
    <property type="component" value="Unassembled WGS sequence"/>
</dbReference>
<dbReference type="GO" id="GO:0008233">
    <property type="term" value="F:peptidase activity"/>
    <property type="evidence" value="ECO:0007669"/>
    <property type="project" value="InterPro"/>
</dbReference>
<feature type="compositionally biased region" description="Polar residues" evidence="1">
    <location>
        <begin position="738"/>
        <end position="752"/>
    </location>
</feature>
<feature type="compositionally biased region" description="Low complexity" evidence="1">
    <location>
        <begin position="805"/>
        <end position="820"/>
    </location>
</feature>
<gene>
    <name evidence="3" type="ORF">FRACYDRAFT_260357</name>
</gene>
<dbReference type="InParanoid" id="A0A1E7FJP1"/>
<dbReference type="PANTHER" id="PTHR41775:SF1">
    <property type="entry name" value="PEPTIDASE M6-LIKE DOMAIN-CONTAINING PROTEIN"/>
    <property type="match status" value="1"/>
</dbReference>
<feature type="region of interest" description="Disordered" evidence="1">
    <location>
        <begin position="137"/>
        <end position="183"/>
    </location>
</feature>
<feature type="compositionally biased region" description="Low complexity" evidence="1">
    <location>
        <begin position="157"/>
        <end position="167"/>
    </location>
</feature>
<dbReference type="Pfam" id="PF05547">
    <property type="entry name" value="Peptidase_M6"/>
    <property type="match status" value="1"/>
</dbReference>
<feature type="domain" description="Peptidase M6-like" evidence="2">
    <location>
        <begin position="303"/>
        <end position="471"/>
    </location>
</feature>
<feature type="region of interest" description="Disordered" evidence="1">
    <location>
        <begin position="711"/>
        <end position="860"/>
    </location>
</feature>
<sequence length="986" mass="109078">MGSVPDIDTDFLVQMNVPMGNTTQHIHHQNAHFTQSGFWTIIASNEQQVVLLSSFSYYQVIVVVNGMAPPYPELIEESNKHRLLHKQLYDGNPNVNVNVNANGTSSSSSSSSSYISHYEKLPSGIWESANDYKERRRFHRNRRNRQRQLSLPDLDPNHYNQNNNIFDNNDESELGSELELDDDNESSESLELCDTCQFSNEICRYLSHQECNEIEQGFMKLAVKTRAQLLSGTNSRTSTSTSTSIPETETGTETTTKKPSIRTLVILVLWADHTNRKTWITKDDINTLWNGIGTNENIIPTGSIGNYTKQQAYNTIDFVADIIDWQTTDNTESYYADGRSGMPKNGDSEPNLKSAYHYILNQMDIAGFDWNVYDSDNDGYIDSIQFLHSGYGAEIGGIDCYTGSTMENRIWAHAMPEGRGKWISERTGLKLGGFSTASVFKGKCDQNIAELGIMMHEFYHTLGLPDLYDRDRPYVGTPGKGGLGGLGVYDMMACPFGTNNDQMYPGSLSPWSKIDMGFIQNPIEIIQSGTYTIRPSNYYPDIYEIKRGYNQNPYKKNENDDGAEYMGAERLLIENRHNSGYDSSLWTSGILIYHIDEASNGHNGNKNHGYPGQDGWPSNGEHYPIALLQADGLYELENAINNGDINDFYKYPTQKLTPGNGELIATEEGIYPNTDSYAFGEIKSTGIVIDKFQETEQEGVYTFRVTFEDDEVDAAPPSPIDVPTEMPTKAPTLPPTDVPTSKSPTNTPTQLPTVVPTRAPTKVPSKSPTKLPTNTPTKLPSKNPTAIPSESPTKSPTNQPTAGVTLPPTRDSTTTRSPFRNPTQPPTQGPSPASNPTAMSTAMPTGMPTSPPTTAPAEAHIPEPTDIDDIPPSSCDHIIQVNITTDEKPNETTWEITSQTGRYLTGYRSPEDIAAKTLQDYTIYEWKICASGPGTSFIFHIYDKGLDGLNPPGEYTLSLDGEPIATGGTFAGGWDTVTFSTTQETG</sequence>
<dbReference type="PANTHER" id="PTHR41775">
    <property type="entry name" value="SECRETED PROTEIN-RELATED"/>
    <property type="match status" value="1"/>
</dbReference>
<protein>
    <recommendedName>
        <fullName evidence="2">Peptidase M6-like domain-containing protein</fullName>
    </recommendedName>
</protein>
<name>A0A1E7FJP1_9STRA</name>
<keyword evidence="4" id="KW-1185">Reference proteome</keyword>
<evidence type="ECO:0000259" key="2">
    <source>
        <dbReference type="Pfam" id="PF05547"/>
    </source>
</evidence>
<proteinExistence type="predicted"/>
<dbReference type="EMBL" id="KV784356">
    <property type="protein sequence ID" value="OEU18367.1"/>
    <property type="molecule type" value="Genomic_DNA"/>
</dbReference>